<comment type="similarity">
    <text evidence="2">Belongs to the enoyl-CoA hydratase/isomerase family.</text>
</comment>
<evidence type="ECO:0008006" key="8">
    <source>
        <dbReference type="Google" id="ProtNLM"/>
    </source>
</evidence>
<evidence type="ECO:0000256" key="4">
    <source>
        <dbReference type="ARBA" id="ARBA00023098"/>
    </source>
</evidence>
<dbReference type="PANTHER" id="PTHR43149">
    <property type="entry name" value="ENOYL-COA HYDRATASE"/>
    <property type="match status" value="1"/>
</dbReference>
<evidence type="ECO:0000256" key="5">
    <source>
        <dbReference type="ARBA" id="ARBA00023235"/>
    </source>
</evidence>
<dbReference type="InterPro" id="IPR029045">
    <property type="entry name" value="ClpP/crotonase-like_dom_sf"/>
</dbReference>
<dbReference type="GO" id="GO:0006635">
    <property type="term" value="P:fatty acid beta-oxidation"/>
    <property type="evidence" value="ECO:0007669"/>
    <property type="project" value="UniProtKB-UniPathway"/>
</dbReference>
<dbReference type="GeneID" id="34462221"/>
<evidence type="ECO:0000256" key="3">
    <source>
        <dbReference type="ARBA" id="ARBA00022832"/>
    </source>
</evidence>
<dbReference type="VEuPathDB" id="FungiDB:ASPGLDRAFT_44134"/>
<dbReference type="SUPFAM" id="SSF52096">
    <property type="entry name" value="ClpP/crotonase"/>
    <property type="match status" value="1"/>
</dbReference>
<organism evidence="6 7">
    <name type="scientific">Aspergillus glaucus CBS 516.65</name>
    <dbReference type="NCBI Taxonomy" id="1160497"/>
    <lineage>
        <taxon>Eukaryota</taxon>
        <taxon>Fungi</taxon>
        <taxon>Dikarya</taxon>
        <taxon>Ascomycota</taxon>
        <taxon>Pezizomycotina</taxon>
        <taxon>Eurotiomycetes</taxon>
        <taxon>Eurotiomycetidae</taxon>
        <taxon>Eurotiales</taxon>
        <taxon>Aspergillaceae</taxon>
        <taxon>Aspergillus</taxon>
        <taxon>Aspergillus subgen. Aspergillus</taxon>
    </lineage>
</organism>
<keyword evidence="4" id="KW-0443">Lipid metabolism</keyword>
<accession>A0A1L9VR05</accession>
<evidence type="ECO:0000256" key="2">
    <source>
        <dbReference type="ARBA" id="ARBA00005254"/>
    </source>
</evidence>
<reference evidence="7" key="1">
    <citation type="journal article" date="2017" name="Genome Biol.">
        <title>Comparative genomics reveals high biological diversity and specific adaptations in the industrially and medically important fungal genus Aspergillus.</title>
        <authorList>
            <person name="de Vries R.P."/>
            <person name="Riley R."/>
            <person name="Wiebenga A."/>
            <person name="Aguilar-Osorio G."/>
            <person name="Amillis S."/>
            <person name="Uchima C.A."/>
            <person name="Anderluh G."/>
            <person name="Asadollahi M."/>
            <person name="Askin M."/>
            <person name="Barry K."/>
            <person name="Battaglia E."/>
            <person name="Bayram O."/>
            <person name="Benocci T."/>
            <person name="Braus-Stromeyer S.A."/>
            <person name="Caldana C."/>
            <person name="Canovas D."/>
            <person name="Cerqueira G.C."/>
            <person name="Chen F."/>
            <person name="Chen W."/>
            <person name="Choi C."/>
            <person name="Clum A."/>
            <person name="Dos Santos R.A."/>
            <person name="Damasio A.R."/>
            <person name="Diallinas G."/>
            <person name="Emri T."/>
            <person name="Fekete E."/>
            <person name="Flipphi M."/>
            <person name="Freyberg S."/>
            <person name="Gallo A."/>
            <person name="Gournas C."/>
            <person name="Habgood R."/>
            <person name="Hainaut M."/>
            <person name="Harispe M.L."/>
            <person name="Henrissat B."/>
            <person name="Hilden K.S."/>
            <person name="Hope R."/>
            <person name="Hossain A."/>
            <person name="Karabika E."/>
            <person name="Karaffa L."/>
            <person name="Karanyi Z."/>
            <person name="Krasevec N."/>
            <person name="Kuo A."/>
            <person name="Kusch H."/>
            <person name="LaButti K."/>
            <person name="Lagendijk E.L."/>
            <person name="Lapidus A."/>
            <person name="Levasseur A."/>
            <person name="Lindquist E."/>
            <person name="Lipzen A."/>
            <person name="Logrieco A.F."/>
            <person name="MacCabe A."/>
            <person name="Maekelae M.R."/>
            <person name="Malavazi I."/>
            <person name="Melin P."/>
            <person name="Meyer V."/>
            <person name="Mielnichuk N."/>
            <person name="Miskei M."/>
            <person name="Molnar A.P."/>
            <person name="Mule G."/>
            <person name="Ngan C.Y."/>
            <person name="Orejas M."/>
            <person name="Orosz E."/>
            <person name="Ouedraogo J.P."/>
            <person name="Overkamp K.M."/>
            <person name="Park H.-S."/>
            <person name="Perrone G."/>
            <person name="Piumi F."/>
            <person name="Punt P.J."/>
            <person name="Ram A.F."/>
            <person name="Ramon A."/>
            <person name="Rauscher S."/>
            <person name="Record E."/>
            <person name="Riano-Pachon D.M."/>
            <person name="Robert V."/>
            <person name="Roehrig J."/>
            <person name="Ruller R."/>
            <person name="Salamov A."/>
            <person name="Salih N.S."/>
            <person name="Samson R.A."/>
            <person name="Sandor E."/>
            <person name="Sanguinetti M."/>
            <person name="Schuetze T."/>
            <person name="Sepcic K."/>
            <person name="Shelest E."/>
            <person name="Sherlock G."/>
            <person name="Sophianopoulou V."/>
            <person name="Squina F.M."/>
            <person name="Sun H."/>
            <person name="Susca A."/>
            <person name="Todd R.B."/>
            <person name="Tsang A."/>
            <person name="Unkles S.E."/>
            <person name="van de Wiele N."/>
            <person name="van Rossen-Uffink D."/>
            <person name="Oliveira J.V."/>
            <person name="Vesth T.C."/>
            <person name="Visser J."/>
            <person name="Yu J.-H."/>
            <person name="Zhou M."/>
            <person name="Andersen M.R."/>
            <person name="Archer D.B."/>
            <person name="Baker S.E."/>
            <person name="Benoit I."/>
            <person name="Brakhage A.A."/>
            <person name="Braus G.H."/>
            <person name="Fischer R."/>
            <person name="Frisvad J.C."/>
            <person name="Goldman G.H."/>
            <person name="Houbraken J."/>
            <person name="Oakley B."/>
            <person name="Pocsi I."/>
            <person name="Scazzocchio C."/>
            <person name="Seiboth B."/>
            <person name="vanKuyk P.A."/>
            <person name="Wortman J."/>
            <person name="Dyer P.S."/>
            <person name="Grigoriev I.V."/>
        </authorList>
    </citation>
    <scope>NUCLEOTIDE SEQUENCE [LARGE SCALE GENOMIC DNA]</scope>
    <source>
        <strain evidence="7">CBS 516.65</strain>
    </source>
</reference>
<keyword evidence="5" id="KW-0413">Isomerase</keyword>
<dbReference type="STRING" id="1160497.A0A1L9VR05"/>
<name>A0A1L9VR05_ASPGL</name>
<dbReference type="Pfam" id="PF00378">
    <property type="entry name" value="ECH_1"/>
    <property type="match status" value="1"/>
</dbReference>
<dbReference type="InterPro" id="IPR045002">
    <property type="entry name" value="Ech1-like"/>
</dbReference>
<dbReference type="AlphaFoldDB" id="A0A1L9VR05"/>
<dbReference type="GO" id="GO:0051750">
    <property type="term" value="F:delta(3,5)-delta(2,4)-dienoyl-CoA isomerase activity"/>
    <property type="evidence" value="ECO:0007669"/>
    <property type="project" value="TreeGrafter"/>
</dbReference>
<dbReference type="FunFam" id="1.10.12.10:FF:000004">
    <property type="entry name" value="Delta3,5-delta2,4-dienoyl-CoA isomerase"/>
    <property type="match status" value="1"/>
</dbReference>
<dbReference type="InterPro" id="IPR001753">
    <property type="entry name" value="Enoyl-CoA_hydra/iso"/>
</dbReference>
<proteinExistence type="inferred from homology"/>
<dbReference type="Proteomes" id="UP000184300">
    <property type="component" value="Unassembled WGS sequence"/>
</dbReference>
<protein>
    <recommendedName>
        <fullName evidence="8">Enoyl-CoA hydratase</fullName>
    </recommendedName>
</protein>
<dbReference type="Gene3D" id="3.90.226.10">
    <property type="entry name" value="2-enoyl-CoA Hydratase, Chain A, domain 1"/>
    <property type="match status" value="1"/>
</dbReference>
<dbReference type="UniPathway" id="UPA00659"/>
<keyword evidence="3" id="KW-0276">Fatty acid metabolism</keyword>
<sequence>MQGYHYPCFNVTSPIPDVCLVLVQSDRKLNTFTEAMRRDFRRLITRLSDDSQVRAIVIAGAGDHFTAGLDLQEAMKGPILSGVDRTIDPARKARINREYILDFQACVDVVERCVKPVITALHGLSYGLAIDLACCADMRICAANTRFCVKEIDIGIAADLGTLSRLPRMVGNASFVRDVCLTGREFSAQEAAQVGFVSYVEETRERAIDQAVEIAGQIAQKSPVAIQGTKDILNHARDHPVGESLRYTAVWNGAALQTQDVKEAMLSFRLRKMPTFEKL</sequence>
<dbReference type="Gene3D" id="1.10.12.10">
    <property type="entry name" value="Lyase 2-enoyl-coa Hydratase, Chain A, domain 2"/>
    <property type="match status" value="1"/>
</dbReference>
<gene>
    <name evidence="6" type="ORF">ASPGLDRAFT_44134</name>
</gene>
<dbReference type="InterPro" id="IPR014748">
    <property type="entry name" value="Enoyl-CoA_hydra_C"/>
</dbReference>
<dbReference type="GO" id="GO:0005739">
    <property type="term" value="C:mitochondrion"/>
    <property type="evidence" value="ECO:0007669"/>
    <property type="project" value="TreeGrafter"/>
</dbReference>
<dbReference type="RefSeq" id="XP_022403044.1">
    <property type="nucleotide sequence ID" value="XM_022545960.1"/>
</dbReference>
<evidence type="ECO:0000256" key="1">
    <source>
        <dbReference type="ARBA" id="ARBA00005005"/>
    </source>
</evidence>
<dbReference type="CDD" id="cd06558">
    <property type="entry name" value="crotonase-like"/>
    <property type="match status" value="1"/>
</dbReference>
<dbReference type="EMBL" id="KV878892">
    <property type="protein sequence ID" value="OJJ86355.1"/>
    <property type="molecule type" value="Genomic_DNA"/>
</dbReference>
<evidence type="ECO:0000313" key="7">
    <source>
        <dbReference type="Proteomes" id="UP000184300"/>
    </source>
</evidence>
<comment type="pathway">
    <text evidence="1">Lipid metabolism; fatty acid beta-oxidation.</text>
</comment>
<evidence type="ECO:0000313" key="6">
    <source>
        <dbReference type="EMBL" id="OJJ86355.1"/>
    </source>
</evidence>
<keyword evidence="7" id="KW-1185">Reference proteome</keyword>
<dbReference type="OrthoDB" id="14970at2759"/>
<dbReference type="PANTHER" id="PTHR43149:SF1">
    <property type="entry name" value="DELTA(3,5)-DELTA(2,4)-DIENOYL-COA ISOMERASE, MITOCHONDRIAL"/>
    <property type="match status" value="1"/>
</dbReference>